<dbReference type="InterPro" id="IPR043128">
    <property type="entry name" value="Rev_trsase/Diguanyl_cyclase"/>
</dbReference>
<dbReference type="PANTHER" id="PTHR48475:SF1">
    <property type="entry name" value="RNASE H TYPE-1 DOMAIN-CONTAINING PROTEIN"/>
    <property type="match status" value="1"/>
</dbReference>
<dbReference type="STRING" id="22663.A0A2I0HMH5"/>
<dbReference type="FunFam" id="3.30.70.270:FF:000023">
    <property type="entry name" value="Pol"/>
    <property type="match status" value="1"/>
</dbReference>
<organism evidence="2 3">
    <name type="scientific">Punica granatum</name>
    <name type="common">Pomegranate</name>
    <dbReference type="NCBI Taxonomy" id="22663"/>
    <lineage>
        <taxon>Eukaryota</taxon>
        <taxon>Viridiplantae</taxon>
        <taxon>Streptophyta</taxon>
        <taxon>Embryophyta</taxon>
        <taxon>Tracheophyta</taxon>
        <taxon>Spermatophyta</taxon>
        <taxon>Magnoliopsida</taxon>
        <taxon>eudicotyledons</taxon>
        <taxon>Gunneridae</taxon>
        <taxon>Pentapetalae</taxon>
        <taxon>rosids</taxon>
        <taxon>malvids</taxon>
        <taxon>Myrtales</taxon>
        <taxon>Lythraceae</taxon>
        <taxon>Punica</taxon>
    </lineage>
</organism>
<dbReference type="PANTHER" id="PTHR48475">
    <property type="entry name" value="RIBONUCLEASE H"/>
    <property type="match status" value="1"/>
</dbReference>
<proteinExistence type="predicted"/>
<dbReference type="InterPro" id="IPR043502">
    <property type="entry name" value="DNA/RNA_pol_sf"/>
</dbReference>
<dbReference type="Gene3D" id="3.10.20.370">
    <property type="match status" value="1"/>
</dbReference>
<feature type="non-terminal residue" evidence="2">
    <location>
        <position position="1"/>
    </location>
</feature>
<gene>
    <name evidence="2" type="ORF">CRG98_046836</name>
</gene>
<sequence>EVDPDKVKAIKELPPPSSVREVRGFLGRLNYIARFIANLTDKCQPLFRLLRKNAAIEWDEKCQKAFDTIKAYLIQPPVLVPPTPGRPFVLYLTVRRQSLGCILGQEEESTHTERAISYLSKKFTDGESNYPEIEKMCCALVWVMQRLRQYTLYHTTKDAKLVPYHEYLEKLTENFEDISFTYTPRMTNQFADELATLASMVSITTENLIEPLEIEIAEGPAHCNSIEAAEAKP</sequence>
<feature type="non-terminal residue" evidence="2">
    <location>
        <position position="233"/>
    </location>
</feature>
<reference evidence="2 3" key="1">
    <citation type="submission" date="2017-11" db="EMBL/GenBank/DDBJ databases">
        <title>De-novo sequencing of pomegranate (Punica granatum L.) genome.</title>
        <authorList>
            <person name="Akparov Z."/>
            <person name="Amiraslanov A."/>
            <person name="Hajiyeva S."/>
            <person name="Abbasov M."/>
            <person name="Kaur K."/>
            <person name="Hamwieh A."/>
            <person name="Solovyev V."/>
            <person name="Salamov A."/>
            <person name="Braich B."/>
            <person name="Kosarev P."/>
            <person name="Mahmoud A."/>
            <person name="Hajiyev E."/>
            <person name="Babayeva S."/>
            <person name="Izzatullayeva V."/>
            <person name="Mammadov A."/>
            <person name="Mammadov A."/>
            <person name="Sharifova S."/>
            <person name="Ojaghi J."/>
            <person name="Eynullazada K."/>
            <person name="Bayramov B."/>
            <person name="Abdulazimova A."/>
            <person name="Shahmuradov I."/>
        </authorList>
    </citation>
    <scope>NUCLEOTIDE SEQUENCE [LARGE SCALE GENOMIC DNA]</scope>
    <source>
        <strain evidence="3">cv. AG2017</strain>
        <tissue evidence="2">Leaf</tissue>
    </source>
</reference>
<dbReference type="Gene3D" id="3.30.70.270">
    <property type="match status" value="1"/>
</dbReference>
<name>A0A2I0HMH5_PUNGR</name>
<evidence type="ECO:0000259" key="1">
    <source>
        <dbReference type="Pfam" id="PF17919"/>
    </source>
</evidence>
<evidence type="ECO:0000313" key="2">
    <source>
        <dbReference type="EMBL" id="PKI32773.1"/>
    </source>
</evidence>
<dbReference type="SUPFAM" id="SSF56672">
    <property type="entry name" value="DNA/RNA polymerases"/>
    <property type="match status" value="1"/>
</dbReference>
<dbReference type="Proteomes" id="UP000233551">
    <property type="component" value="Unassembled WGS sequence"/>
</dbReference>
<accession>A0A2I0HMH5</accession>
<dbReference type="EMBL" id="PGOL01007336">
    <property type="protein sequence ID" value="PKI32773.1"/>
    <property type="molecule type" value="Genomic_DNA"/>
</dbReference>
<keyword evidence="3" id="KW-1185">Reference proteome</keyword>
<dbReference type="Pfam" id="PF17919">
    <property type="entry name" value="RT_RNaseH_2"/>
    <property type="match status" value="1"/>
</dbReference>
<protein>
    <recommendedName>
        <fullName evidence="1">Reverse transcriptase/retrotransposon-derived protein RNase H-like domain-containing protein</fullName>
    </recommendedName>
</protein>
<feature type="domain" description="Reverse transcriptase/retrotransposon-derived protein RNase H-like" evidence="1">
    <location>
        <begin position="58"/>
        <end position="154"/>
    </location>
</feature>
<dbReference type="AlphaFoldDB" id="A0A2I0HMH5"/>
<comment type="caution">
    <text evidence="2">The sequence shown here is derived from an EMBL/GenBank/DDBJ whole genome shotgun (WGS) entry which is preliminary data.</text>
</comment>
<evidence type="ECO:0000313" key="3">
    <source>
        <dbReference type="Proteomes" id="UP000233551"/>
    </source>
</evidence>
<dbReference type="InterPro" id="IPR041577">
    <property type="entry name" value="RT_RNaseH_2"/>
</dbReference>